<keyword evidence="1" id="KW-0732">Signal</keyword>
<keyword evidence="3" id="KW-1185">Reference proteome</keyword>
<feature type="signal peptide" evidence="1">
    <location>
        <begin position="1"/>
        <end position="28"/>
    </location>
</feature>
<sequence>MAVKGSLKLAFFVAALLVIASCSEMVASRGVGEDRGPVISYRCQTTAECVGSKCPCASCVCQGNICVCLNRSPSSLVENSGSSILN</sequence>
<proteinExistence type="predicted"/>
<feature type="chain" id="PRO_5002890852" evidence="1">
    <location>
        <begin position="29"/>
        <end position="86"/>
    </location>
</feature>
<evidence type="ECO:0000256" key="1">
    <source>
        <dbReference type="SAM" id="SignalP"/>
    </source>
</evidence>
<reference evidence="3" key="1">
    <citation type="journal article" date="2010" name="Nat. Biotechnol.">
        <title>Draft genome sequence of the oilseed species Ricinus communis.</title>
        <authorList>
            <person name="Chan A.P."/>
            <person name="Crabtree J."/>
            <person name="Zhao Q."/>
            <person name="Lorenzi H."/>
            <person name="Orvis J."/>
            <person name="Puiu D."/>
            <person name="Melake-Berhan A."/>
            <person name="Jones K.M."/>
            <person name="Redman J."/>
            <person name="Chen G."/>
            <person name="Cahoon E.B."/>
            <person name="Gedil M."/>
            <person name="Stanke M."/>
            <person name="Haas B.J."/>
            <person name="Wortman J.R."/>
            <person name="Fraser-Liggett C.M."/>
            <person name="Ravel J."/>
            <person name="Rabinowicz P.D."/>
        </authorList>
    </citation>
    <scope>NUCLEOTIDE SEQUENCE [LARGE SCALE GENOMIC DNA]</scope>
    <source>
        <strain evidence="3">cv. Hale</strain>
    </source>
</reference>
<accession>B9RLE1</accession>
<gene>
    <name evidence="2" type="ORF">RCOM_1465940</name>
</gene>
<name>B9RLE1_RICCO</name>
<dbReference type="Proteomes" id="UP000008311">
    <property type="component" value="Unassembled WGS sequence"/>
</dbReference>
<evidence type="ECO:0000313" key="2">
    <source>
        <dbReference type="EMBL" id="EEF47666.1"/>
    </source>
</evidence>
<dbReference type="EMBL" id="EQ973788">
    <property type="protein sequence ID" value="EEF47666.1"/>
    <property type="molecule type" value="Genomic_DNA"/>
</dbReference>
<dbReference type="InParanoid" id="B9RLE1"/>
<organism evidence="2 3">
    <name type="scientific">Ricinus communis</name>
    <name type="common">Castor bean</name>
    <dbReference type="NCBI Taxonomy" id="3988"/>
    <lineage>
        <taxon>Eukaryota</taxon>
        <taxon>Viridiplantae</taxon>
        <taxon>Streptophyta</taxon>
        <taxon>Embryophyta</taxon>
        <taxon>Tracheophyta</taxon>
        <taxon>Spermatophyta</taxon>
        <taxon>Magnoliopsida</taxon>
        <taxon>eudicotyledons</taxon>
        <taxon>Gunneridae</taxon>
        <taxon>Pentapetalae</taxon>
        <taxon>rosids</taxon>
        <taxon>fabids</taxon>
        <taxon>Malpighiales</taxon>
        <taxon>Euphorbiaceae</taxon>
        <taxon>Acalyphoideae</taxon>
        <taxon>Acalypheae</taxon>
        <taxon>Ricinus</taxon>
    </lineage>
</organism>
<protein>
    <submittedName>
        <fullName evidence="2">Uncharacterized protein</fullName>
    </submittedName>
</protein>
<dbReference type="AlphaFoldDB" id="B9RLE1"/>
<dbReference type="PROSITE" id="PS51257">
    <property type="entry name" value="PROKAR_LIPOPROTEIN"/>
    <property type="match status" value="1"/>
</dbReference>
<evidence type="ECO:0000313" key="3">
    <source>
        <dbReference type="Proteomes" id="UP000008311"/>
    </source>
</evidence>